<keyword evidence="1" id="KW-0812">Transmembrane</keyword>
<gene>
    <name evidence="3" type="ORF">HC757_17870</name>
</gene>
<feature type="transmembrane region" description="Helical" evidence="1">
    <location>
        <begin position="48"/>
        <end position="69"/>
    </location>
</feature>
<dbReference type="EMBL" id="JAAXYH010000021">
    <property type="protein sequence ID" value="NMH67028.1"/>
    <property type="molecule type" value="Genomic_DNA"/>
</dbReference>
<sequence>MENHHNNRLYGLDTLRAVAIIIVLIYHYKVVVSSENIFGFMSQLGWTGVDLFFVLSGYLIGNQVLSAIAKGQEFSLKLFYIRRFLRTLPNYYFVLALYFIFPVALSGTATASLWSFLTFTQNLGMRAGETFTHSWSLCIEEQFYLIFPIVTLFTTYIKRSITLGWFAIIGAMLLAIFLRGFNWFEHGEAAISAQSFMEHIYYTSFTRFDELLPGVAIALLKNFHPTTYAAILRRGNLLLVVGLVSVGMIFYVFQNYAYIEGYGRTFHVVTFGYSFLAISFAILVLAALSPNSVLYHIRIPGAASLALWSYAIYLIHKPLFQILKAPVTEYDIDINSGLGIAIIMAVSIFCGWALYFCVETPFMKLRARFFPSNTKTTVIPLSRQQVV</sequence>
<dbReference type="GO" id="GO:0016020">
    <property type="term" value="C:membrane"/>
    <property type="evidence" value="ECO:0007669"/>
    <property type="project" value="TreeGrafter"/>
</dbReference>
<name>A0A972JKC8_9GAMM</name>
<keyword evidence="4" id="KW-1185">Reference proteome</keyword>
<feature type="transmembrane region" description="Helical" evidence="1">
    <location>
        <begin position="295"/>
        <end position="316"/>
    </location>
</feature>
<evidence type="ECO:0000313" key="4">
    <source>
        <dbReference type="Proteomes" id="UP000737113"/>
    </source>
</evidence>
<evidence type="ECO:0000313" key="3">
    <source>
        <dbReference type="EMBL" id="NMH67028.1"/>
    </source>
</evidence>
<organism evidence="3 4">
    <name type="scientific">Shewanella salipaludis</name>
    <dbReference type="NCBI Taxonomy" id="2723052"/>
    <lineage>
        <taxon>Bacteria</taxon>
        <taxon>Pseudomonadati</taxon>
        <taxon>Pseudomonadota</taxon>
        <taxon>Gammaproteobacteria</taxon>
        <taxon>Alteromonadales</taxon>
        <taxon>Shewanellaceae</taxon>
        <taxon>Shewanella</taxon>
    </lineage>
</organism>
<reference evidence="3" key="1">
    <citation type="submission" date="2020-04" db="EMBL/GenBank/DDBJ databases">
        <title>Description of Shewanella salipaludis sp. nov., isolated from a salt marsh.</title>
        <authorList>
            <person name="Park S."/>
            <person name="Yoon J.-H."/>
        </authorList>
    </citation>
    <scope>NUCLEOTIDE SEQUENCE</scope>
    <source>
        <strain evidence="3">SHSM-M6</strain>
    </source>
</reference>
<feature type="domain" description="Acyltransferase 3" evidence="2">
    <location>
        <begin position="10"/>
        <end position="355"/>
    </location>
</feature>
<evidence type="ECO:0000259" key="2">
    <source>
        <dbReference type="Pfam" id="PF01757"/>
    </source>
</evidence>
<comment type="caution">
    <text evidence="3">The sequence shown here is derived from an EMBL/GenBank/DDBJ whole genome shotgun (WGS) entry which is preliminary data.</text>
</comment>
<proteinExistence type="predicted"/>
<dbReference type="GO" id="GO:0016747">
    <property type="term" value="F:acyltransferase activity, transferring groups other than amino-acyl groups"/>
    <property type="evidence" value="ECO:0007669"/>
    <property type="project" value="InterPro"/>
</dbReference>
<dbReference type="Proteomes" id="UP000737113">
    <property type="component" value="Unassembled WGS sequence"/>
</dbReference>
<dbReference type="Pfam" id="PF01757">
    <property type="entry name" value="Acyl_transf_3"/>
    <property type="match status" value="1"/>
</dbReference>
<dbReference type="AlphaFoldDB" id="A0A972JKC8"/>
<keyword evidence="3" id="KW-0012">Acyltransferase</keyword>
<keyword evidence="1" id="KW-0472">Membrane</keyword>
<feature type="transmembrane region" description="Helical" evidence="1">
    <location>
        <begin position="9"/>
        <end position="28"/>
    </location>
</feature>
<keyword evidence="3" id="KW-0808">Transferase</keyword>
<dbReference type="PANTHER" id="PTHR23028:SF53">
    <property type="entry name" value="ACYL_TRANSF_3 DOMAIN-CONTAINING PROTEIN"/>
    <property type="match status" value="1"/>
</dbReference>
<accession>A0A972JKC8</accession>
<dbReference type="RefSeq" id="WP_169565806.1">
    <property type="nucleotide sequence ID" value="NZ_JAAXYH010000021.1"/>
</dbReference>
<feature type="transmembrane region" description="Helical" evidence="1">
    <location>
        <begin position="265"/>
        <end position="288"/>
    </location>
</feature>
<evidence type="ECO:0000256" key="1">
    <source>
        <dbReference type="SAM" id="Phobius"/>
    </source>
</evidence>
<dbReference type="InterPro" id="IPR002656">
    <property type="entry name" value="Acyl_transf_3_dom"/>
</dbReference>
<dbReference type="PANTHER" id="PTHR23028">
    <property type="entry name" value="ACETYLTRANSFERASE"/>
    <property type="match status" value="1"/>
</dbReference>
<feature type="transmembrane region" description="Helical" evidence="1">
    <location>
        <begin position="163"/>
        <end position="181"/>
    </location>
</feature>
<protein>
    <submittedName>
        <fullName evidence="3">Acyltransferase</fullName>
    </submittedName>
</protein>
<dbReference type="InterPro" id="IPR050879">
    <property type="entry name" value="Acyltransferase_3"/>
</dbReference>
<feature type="transmembrane region" description="Helical" evidence="1">
    <location>
        <begin position="336"/>
        <end position="358"/>
    </location>
</feature>
<feature type="transmembrane region" description="Helical" evidence="1">
    <location>
        <begin position="90"/>
        <end position="114"/>
    </location>
</feature>
<feature type="transmembrane region" description="Helical" evidence="1">
    <location>
        <begin position="235"/>
        <end position="253"/>
    </location>
</feature>
<keyword evidence="1" id="KW-1133">Transmembrane helix</keyword>